<dbReference type="PANTHER" id="PTHR43194">
    <property type="entry name" value="HYDROLASE ALPHA/BETA FOLD FAMILY"/>
    <property type="match status" value="1"/>
</dbReference>
<dbReference type="Proteomes" id="UP001410394">
    <property type="component" value="Unassembled WGS sequence"/>
</dbReference>
<dbReference type="InterPro" id="IPR029058">
    <property type="entry name" value="AB_hydrolase_fold"/>
</dbReference>
<dbReference type="EMBL" id="JBDIVE010000011">
    <property type="protein sequence ID" value="MEN3070305.1"/>
    <property type="molecule type" value="Genomic_DNA"/>
</dbReference>
<dbReference type="SUPFAM" id="SSF53474">
    <property type="entry name" value="alpha/beta-Hydrolases"/>
    <property type="match status" value="1"/>
</dbReference>
<dbReference type="PRINTS" id="PR00111">
    <property type="entry name" value="ABHYDROLASE"/>
</dbReference>
<sequence length="268" mass="29396">MHRMSCVEWGDADNPRVLICAHGLTRNARDFDALAQALSSHYRVICPDVVGRGHSDWLYNKFDYVVPQYAADMLMLLRQIGAKQVDWVGTSMGGLIGMGLAAQPASVIRKLVLNDVGPLITASSVNRIGEYVGRAPDFPSPAAAEAYIRAAGAEFGDLSDAQWRQLTEHSIKQEGAVWKMRYDPGIGDALRAAPLLADIDIWPIYDAVRCPTLLIRGALSDLLRRDTAEEMTRRGPHAELVEIPQVGHAPVLMDAGQIAIVRDFLLRA</sequence>
<keyword evidence="3" id="KW-1185">Reference proteome</keyword>
<reference evidence="2 3" key="1">
    <citation type="journal article" date="2018" name="Int. J. Syst. Evol. Microbiol.">
        <title>Uliginosibacterium sediminicola sp. nov., isolated from freshwater sediment.</title>
        <authorList>
            <person name="Hwang W.M."/>
            <person name="Kim S.M."/>
            <person name="Kang K."/>
            <person name="Ahn T.Y."/>
        </authorList>
    </citation>
    <scope>NUCLEOTIDE SEQUENCE [LARGE SCALE GENOMIC DNA]</scope>
    <source>
        <strain evidence="2 3">M1-21</strain>
    </source>
</reference>
<evidence type="ECO:0000313" key="2">
    <source>
        <dbReference type="EMBL" id="MEN3070305.1"/>
    </source>
</evidence>
<protein>
    <submittedName>
        <fullName evidence="2">Alpha/beta hydrolase</fullName>
    </submittedName>
</protein>
<name>A0ABU9Z2Y1_9RHOO</name>
<dbReference type="PANTHER" id="PTHR43194:SF2">
    <property type="entry name" value="PEROXISOMAL MEMBRANE PROTEIN LPX1"/>
    <property type="match status" value="1"/>
</dbReference>
<proteinExistence type="predicted"/>
<gene>
    <name evidence="2" type="ORF">ABDB84_17605</name>
</gene>
<keyword evidence="2" id="KW-0378">Hydrolase</keyword>
<feature type="domain" description="AB hydrolase-1" evidence="1">
    <location>
        <begin position="17"/>
        <end position="251"/>
    </location>
</feature>
<dbReference type="GO" id="GO:0016787">
    <property type="term" value="F:hydrolase activity"/>
    <property type="evidence" value="ECO:0007669"/>
    <property type="project" value="UniProtKB-KW"/>
</dbReference>
<accession>A0ABU9Z2Y1</accession>
<dbReference type="Gene3D" id="3.40.50.1820">
    <property type="entry name" value="alpha/beta hydrolase"/>
    <property type="match status" value="1"/>
</dbReference>
<organism evidence="2 3">
    <name type="scientific">Uliginosibacterium sediminicola</name>
    <dbReference type="NCBI Taxonomy" id="2024550"/>
    <lineage>
        <taxon>Bacteria</taxon>
        <taxon>Pseudomonadati</taxon>
        <taxon>Pseudomonadota</taxon>
        <taxon>Betaproteobacteria</taxon>
        <taxon>Rhodocyclales</taxon>
        <taxon>Zoogloeaceae</taxon>
        <taxon>Uliginosibacterium</taxon>
    </lineage>
</organism>
<evidence type="ECO:0000313" key="3">
    <source>
        <dbReference type="Proteomes" id="UP001410394"/>
    </source>
</evidence>
<dbReference type="Pfam" id="PF00561">
    <property type="entry name" value="Abhydrolase_1"/>
    <property type="match status" value="1"/>
</dbReference>
<dbReference type="InterPro" id="IPR000073">
    <property type="entry name" value="AB_hydrolase_1"/>
</dbReference>
<comment type="caution">
    <text evidence="2">The sequence shown here is derived from an EMBL/GenBank/DDBJ whole genome shotgun (WGS) entry which is preliminary data.</text>
</comment>
<evidence type="ECO:0000259" key="1">
    <source>
        <dbReference type="Pfam" id="PF00561"/>
    </source>
</evidence>
<dbReference type="InterPro" id="IPR050228">
    <property type="entry name" value="Carboxylesterase_BioH"/>
</dbReference>